<accession>A0A9P7B160</accession>
<keyword evidence="4" id="KW-0472">Membrane</keyword>
<evidence type="ECO:0000313" key="5">
    <source>
        <dbReference type="EMBL" id="KAG0652947.1"/>
    </source>
</evidence>
<gene>
    <name evidence="5" type="ORF">D0Z07_0680</name>
</gene>
<evidence type="ECO:0000256" key="1">
    <source>
        <dbReference type="ARBA" id="ARBA00006484"/>
    </source>
</evidence>
<dbReference type="OrthoDB" id="5840532at2759"/>
<comment type="similarity">
    <text evidence="1 3">Belongs to the short-chain dehydrogenases/reductases (SDR) family.</text>
</comment>
<dbReference type="InterPro" id="IPR036291">
    <property type="entry name" value="NAD(P)-bd_dom_sf"/>
</dbReference>
<keyword evidence="4" id="KW-1133">Transmembrane helix</keyword>
<dbReference type="GO" id="GO:0016616">
    <property type="term" value="F:oxidoreductase activity, acting on the CH-OH group of donors, NAD or NADP as acceptor"/>
    <property type="evidence" value="ECO:0007669"/>
    <property type="project" value="TreeGrafter"/>
</dbReference>
<dbReference type="Proteomes" id="UP000785200">
    <property type="component" value="Unassembled WGS sequence"/>
</dbReference>
<dbReference type="AlphaFoldDB" id="A0A9P7B160"/>
<proteinExistence type="inferred from homology"/>
<evidence type="ECO:0000256" key="3">
    <source>
        <dbReference type="RuleBase" id="RU000363"/>
    </source>
</evidence>
<dbReference type="PANTHER" id="PTHR24322:SF736">
    <property type="entry name" value="RETINOL DEHYDROGENASE 10"/>
    <property type="match status" value="1"/>
</dbReference>
<keyword evidence="4" id="KW-0812">Transmembrane</keyword>
<dbReference type="PRINTS" id="PR00081">
    <property type="entry name" value="GDHRDH"/>
</dbReference>
<feature type="transmembrane region" description="Helical" evidence="4">
    <location>
        <begin position="53"/>
        <end position="71"/>
    </location>
</feature>
<dbReference type="InterPro" id="IPR002347">
    <property type="entry name" value="SDR_fam"/>
</dbReference>
<dbReference type="CDD" id="cd05339">
    <property type="entry name" value="17beta-HSDXI-like_SDR_c"/>
    <property type="match status" value="1"/>
</dbReference>
<name>A0A9P7B160_9HELO</name>
<sequence>MDYQPRNRELSWAKPLSIDLFLKVLNVTFLHPFVAWMMPLCMRAQAMSWSHTAMQISLGYASFLTAMYFLGVLNRQIAYTKARKVDFEEEVIVITGGASGLGLLIAEVYGMRGATVAVLDVKELESGEARGVSHYKCDVGDKNQVAKVALEIERDVKFFKSFPTVSTNILKLGTPTILINNAAIVNGKPLLDLSLDEIEQSFRVNLLSHFITLKAFLPGMIRLGHGTIVTMSSVLGQLGAAHLSDYTAAKAGITAMHKSLVAELKATPDIKTVLVSPGQMSTPLFNGVETPSSFLGPVLEPVDVAREVIAAIDAGSSETLAMPFYARWIDWMNVAPVGVQAILRRLSGIDRAMNGFVGRKEKIGEKESLI</sequence>
<organism evidence="5 6">
    <name type="scientific">Hyphodiscus hymeniophilus</name>
    <dbReference type="NCBI Taxonomy" id="353542"/>
    <lineage>
        <taxon>Eukaryota</taxon>
        <taxon>Fungi</taxon>
        <taxon>Dikarya</taxon>
        <taxon>Ascomycota</taxon>
        <taxon>Pezizomycotina</taxon>
        <taxon>Leotiomycetes</taxon>
        <taxon>Helotiales</taxon>
        <taxon>Hyphodiscaceae</taxon>
        <taxon>Hyphodiscus</taxon>
    </lineage>
</organism>
<protein>
    <submittedName>
        <fullName evidence="5">Epidermal retinol dehydrogenase 2</fullName>
    </submittedName>
</protein>
<dbReference type="SUPFAM" id="SSF51735">
    <property type="entry name" value="NAD(P)-binding Rossmann-fold domains"/>
    <property type="match status" value="1"/>
</dbReference>
<dbReference type="PRINTS" id="PR00080">
    <property type="entry name" value="SDRFAMILY"/>
</dbReference>
<evidence type="ECO:0000313" key="6">
    <source>
        <dbReference type="Proteomes" id="UP000785200"/>
    </source>
</evidence>
<evidence type="ECO:0000256" key="4">
    <source>
        <dbReference type="SAM" id="Phobius"/>
    </source>
</evidence>
<dbReference type="Pfam" id="PF00106">
    <property type="entry name" value="adh_short"/>
    <property type="match status" value="1"/>
</dbReference>
<keyword evidence="6" id="KW-1185">Reference proteome</keyword>
<evidence type="ECO:0000256" key="2">
    <source>
        <dbReference type="ARBA" id="ARBA00023002"/>
    </source>
</evidence>
<dbReference type="Gene3D" id="3.40.50.720">
    <property type="entry name" value="NAD(P)-binding Rossmann-like Domain"/>
    <property type="match status" value="1"/>
</dbReference>
<dbReference type="EMBL" id="VNKQ01000002">
    <property type="protein sequence ID" value="KAG0652947.1"/>
    <property type="molecule type" value="Genomic_DNA"/>
</dbReference>
<feature type="transmembrane region" description="Helical" evidence="4">
    <location>
        <begin position="20"/>
        <end position="41"/>
    </location>
</feature>
<reference evidence="5" key="1">
    <citation type="submission" date="2019-07" db="EMBL/GenBank/DDBJ databases">
        <title>Hyphodiscus hymeniophilus genome sequencing and assembly.</title>
        <authorList>
            <person name="Kramer G."/>
            <person name="Nodwell J."/>
        </authorList>
    </citation>
    <scope>NUCLEOTIDE SEQUENCE</scope>
    <source>
        <strain evidence="5">ATCC 34498</strain>
    </source>
</reference>
<keyword evidence="2" id="KW-0560">Oxidoreductase</keyword>
<comment type="caution">
    <text evidence="5">The sequence shown here is derived from an EMBL/GenBank/DDBJ whole genome shotgun (WGS) entry which is preliminary data.</text>
</comment>
<dbReference type="PANTHER" id="PTHR24322">
    <property type="entry name" value="PKSB"/>
    <property type="match status" value="1"/>
</dbReference>